<sequence>MDSSSSRINEDEIMNSWSRDKPMEQEEQLPKDKALKPLSPQVVTVNLGEILSLTCSMEGGEEITVNVSLSDPKSKFIVFGGWSWTIQAPESAASPIQTLELASALARVPAAARALAPAIEQATATTRTEARAPEPAVAPNQALIQLHQHYENNSERVLDRYLQRLAAVTNFIIKEQKHQDYKLEAKLPNIENLSNAYYLMLSTTGLNSVIAVYWPARSKLGVGPCGLDESPAHWPPRVEGNA</sequence>
<evidence type="ECO:0000313" key="3">
    <source>
        <dbReference type="Proteomes" id="UP000583929"/>
    </source>
</evidence>
<dbReference type="AlphaFoldDB" id="A0A7J6H2M7"/>
<reference evidence="2 3" key="1">
    <citation type="journal article" date="2020" name="bioRxiv">
        <title>Sequence and annotation of 42 cannabis genomes reveals extensive copy number variation in cannabinoid synthesis and pathogen resistance genes.</title>
        <authorList>
            <person name="Mckernan K.J."/>
            <person name="Helbert Y."/>
            <person name="Kane L.T."/>
            <person name="Ebling H."/>
            <person name="Zhang L."/>
            <person name="Liu B."/>
            <person name="Eaton Z."/>
            <person name="Mclaughlin S."/>
            <person name="Kingan S."/>
            <person name="Baybayan P."/>
            <person name="Concepcion G."/>
            <person name="Jordan M."/>
            <person name="Riva A."/>
            <person name="Barbazuk W."/>
            <person name="Harkins T."/>
        </authorList>
    </citation>
    <scope>NUCLEOTIDE SEQUENCE [LARGE SCALE GENOMIC DNA]</scope>
    <source>
        <strain evidence="3">cv. Jamaican Lion 4</strain>
        <tissue evidence="2">Leaf</tissue>
    </source>
</reference>
<name>A0A7J6H2M7_CANSA</name>
<accession>A0A7J6H2M7</accession>
<evidence type="ECO:0000313" key="2">
    <source>
        <dbReference type="EMBL" id="KAF4388649.1"/>
    </source>
</evidence>
<feature type="region of interest" description="Disordered" evidence="1">
    <location>
        <begin position="1"/>
        <end position="35"/>
    </location>
</feature>
<gene>
    <name evidence="2" type="ORF">G4B88_018926</name>
</gene>
<proteinExistence type="predicted"/>
<comment type="caution">
    <text evidence="2">The sequence shown here is derived from an EMBL/GenBank/DDBJ whole genome shotgun (WGS) entry which is preliminary data.</text>
</comment>
<evidence type="ECO:0000256" key="1">
    <source>
        <dbReference type="SAM" id="MobiDB-lite"/>
    </source>
</evidence>
<dbReference type="Proteomes" id="UP000583929">
    <property type="component" value="Unassembled WGS sequence"/>
</dbReference>
<keyword evidence="3" id="KW-1185">Reference proteome</keyword>
<feature type="compositionally biased region" description="Basic and acidic residues" evidence="1">
    <location>
        <begin position="18"/>
        <end position="35"/>
    </location>
</feature>
<organism evidence="2 3">
    <name type="scientific">Cannabis sativa</name>
    <name type="common">Hemp</name>
    <name type="synonym">Marijuana</name>
    <dbReference type="NCBI Taxonomy" id="3483"/>
    <lineage>
        <taxon>Eukaryota</taxon>
        <taxon>Viridiplantae</taxon>
        <taxon>Streptophyta</taxon>
        <taxon>Embryophyta</taxon>
        <taxon>Tracheophyta</taxon>
        <taxon>Spermatophyta</taxon>
        <taxon>Magnoliopsida</taxon>
        <taxon>eudicotyledons</taxon>
        <taxon>Gunneridae</taxon>
        <taxon>Pentapetalae</taxon>
        <taxon>rosids</taxon>
        <taxon>fabids</taxon>
        <taxon>Rosales</taxon>
        <taxon>Cannabaceae</taxon>
        <taxon>Cannabis</taxon>
    </lineage>
</organism>
<dbReference type="EMBL" id="JAATIQ010000072">
    <property type="protein sequence ID" value="KAF4388649.1"/>
    <property type="molecule type" value="Genomic_DNA"/>
</dbReference>
<protein>
    <submittedName>
        <fullName evidence="2">Uncharacterized protein</fullName>
    </submittedName>
</protein>